<evidence type="ECO:0000313" key="2">
    <source>
        <dbReference type="Proteomes" id="UP000180253"/>
    </source>
</evidence>
<comment type="caution">
    <text evidence="1">The sequence shown here is derived from an EMBL/GenBank/DDBJ whole genome shotgun (WGS) entry which is preliminary data.</text>
</comment>
<name>A0A1S1N2W5_9GAMM</name>
<organism evidence="1 2">
    <name type="scientific">Pseudoalteromonas byunsanensis</name>
    <dbReference type="NCBI Taxonomy" id="327939"/>
    <lineage>
        <taxon>Bacteria</taxon>
        <taxon>Pseudomonadati</taxon>
        <taxon>Pseudomonadota</taxon>
        <taxon>Gammaproteobacteria</taxon>
        <taxon>Alteromonadales</taxon>
        <taxon>Pseudoalteromonadaceae</taxon>
        <taxon>Pseudoalteromonas</taxon>
    </lineage>
</organism>
<dbReference type="OrthoDB" id="6077837at2"/>
<dbReference type="InterPro" id="IPR054222">
    <property type="entry name" value="DUF6942"/>
</dbReference>
<dbReference type="Proteomes" id="UP000180253">
    <property type="component" value="Unassembled WGS sequence"/>
</dbReference>
<proteinExistence type="predicted"/>
<gene>
    <name evidence="1" type="ORF">BIW53_20125</name>
</gene>
<keyword evidence="2" id="KW-1185">Reference proteome</keyword>
<sequence length="175" mass="20243">MKILTRGFGASSGLIAIYIEHCPPMLEYKNLTEVQPLSLGEVAMINQASGNGWRKIFNVYAKILGQLEHSDHNYTNYDSWQSYRDECLLQSHSQEALLFSVPDLSANQYRYHVIAGRTYAKRLFRDHIFTNSLVWLDEEFAVDNNHRVVVCPFLDYRQLSNIKINKLCDILRGLN</sequence>
<dbReference type="Pfam" id="PF22098">
    <property type="entry name" value="DUF6942"/>
    <property type="match status" value="1"/>
</dbReference>
<dbReference type="EMBL" id="MNAN01000037">
    <property type="protein sequence ID" value="OHU93645.1"/>
    <property type="molecule type" value="Genomic_DNA"/>
</dbReference>
<dbReference type="AlphaFoldDB" id="A0A1S1N2W5"/>
<evidence type="ECO:0000313" key="1">
    <source>
        <dbReference type="EMBL" id="OHU93645.1"/>
    </source>
</evidence>
<dbReference type="STRING" id="327939.BIW53_20125"/>
<accession>A0A1S1N2W5</accession>
<protein>
    <submittedName>
        <fullName evidence="1">Uncharacterized protein</fullName>
    </submittedName>
</protein>
<dbReference type="RefSeq" id="WP_070993799.1">
    <property type="nucleotide sequence ID" value="NZ_CBCSHD010000006.1"/>
</dbReference>
<reference evidence="1 2" key="1">
    <citation type="submission" date="2016-10" db="EMBL/GenBank/DDBJ databases">
        <title>Pseudoalteromonas amylolytica sp. nov., isolated from the surface seawater.</title>
        <authorList>
            <person name="Wu Y.-H."/>
            <person name="Cheng H."/>
            <person name="Jin X.-B."/>
            <person name="Wang C.-S."/>
            <person name="Xu X.-W."/>
        </authorList>
    </citation>
    <scope>NUCLEOTIDE SEQUENCE [LARGE SCALE GENOMIC DNA]</scope>
    <source>
        <strain evidence="1 2">JCM 12483</strain>
    </source>
</reference>